<dbReference type="RefSeq" id="WP_228085765.1">
    <property type="nucleotide sequence ID" value="NZ_JACVHL010000003.1"/>
</dbReference>
<name>A0A9Q3YGA3_VIBPH</name>
<evidence type="ECO:0000313" key="2">
    <source>
        <dbReference type="Proteomes" id="UP000726777"/>
    </source>
</evidence>
<reference evidence="1" key="1">
    <citation type="submission" date="2020-09" db="EMBL/GenBank/DDBJ databases">
        <title>Genome sequence of Vibrio parahaemolyticus isolates.</title>
        <authorList>
            <person name="Hammerl J.A."/>
            <person name="Strauch E."/>
        </authorList>
    </citation>
    <scope>NUCLEOTIDE SEQUENCE</scope>
    <source>
        <strain evidence="1">17-VB00146</strain>
    </source>
</reference>
<sequence length="160" mass="18453">MSEVKGKSITKEMWEDIEAEMSGSYVSVEFSYKGHEVTVQRVRCSESRTSLQVYIDGAVKGEWVSFSHEGNDGVSDKAPDILKDVWCRKTKAKYDAKFKASVTKIWGKREVKRRYPDLEAKHVFYLPNFSKASVLCRQFKKLKGIELKRAMFLDIEEKAL</sequence>
<dbReference type="AlphaFoldDB" id="A0A9Q3YGA3"/>
<protein>
    <submittedName>
        <fullName evidence="1">Uncharacterized protein</fullName>
    </submittedName>
</protein>
<dbReference type="Proteomes" id="UP000726777">
    <property type="component" value="Unassembled WGS sequence"/>
</dbReference>
<gene>
    <name evidence="1" type="ORF">IB292_03515</name>
</gene>
<proteinExistence type="predicted"/>
<organism evidence="1 2">
    <name type="scientific">Vibrio parahaemolyticus</name>
    <dbReference type="NCBI Taxonomy" id="670"/>
    <lineage>
        <taxon>Bacteria</taxon>
        <taxon>Pseudomonadati</taxon>
        <taxon>Pseudomonadota</taxon>
        <taxon>Gammaproteobacteria</taxon>
        <taxon>Vibrionales</taxon>
        <taxon>Vibrionaceae</taxon>
        <taxon>Vibrio</taxon>
    </lineage>
</organism>
<accession>A0A9Q3YGA3</accession>
<dbReference type="EMBL" id="JACVHL010000003">
    <property type="protein sequence ID" value="MCC3804101.1"/>
    <property type="molecule type" value="Genomic_DNA"/>
</dbReference>
<comment type="caution">
    <text evidence="1">The sequence shown here is derived from an EMBL/GenBank/DDBJ whole genome shotgun (WGS) entry which is preliminary data.</text>
</comment>
<evidence type="ECO:0000313" key="1">
    <source>
        <dbReference type="EMBL" id="MCC3804101.1"/>
    </source>
</evidence>